<dbReference type="InterPro" id="IPR045860">
    <property type="entry name" value="Snake_toxin-like_sf"/>
</dbReference>
<keyword evidence="3" id="KW-0964">Secreted</keyword>
<accession>A0AA35KP03</accession>
<dbReference type="Gene3D" id="2.10.60.10">
    <property type="entry name" value="CD59"/>
    <property type="match status" value="2"/>
</dbReference>
<evidence type="ECO:0000259" key="6">
    <source>
        <dbReference type="Pfam" id="PF00021"/>
    </source>
</evidence>
<proteinExistence type="inferred from homology"/>
<dbReference type="AlphaFoldDB" id="A0AA35KP03"/>
<keyword evidence="4" id="KW-0593">Phospholipase A2 inhibitor</keyword>
<evidence type="ECO:0000256" key="1">
    <source>
        <dbReference type="ARBA" id="ARBA00004613"/>
    </source>
</evidence>
<keyword evidence="9" id="KW-1185">Reference proteome</keyword>
<evidence type="ECO:0000259" key="7">
    <source>
        <dbReference type="Pfam" id="PF02988"/>
    </source>
</evidence>
<evidence type="ECO:0000256" key="4">
    <source>
        <dbReference type="ARBA" id="ARBA00023005"/>
    </source>
</evidence>
<feature type="domain" description="Phospholipase A2 inhibitor N-terminal" evidence="7">
    <location>
        <begin position="2"/>
        <end position="66"/>
    </location>
</feature>
<evidence type="ECO:0000256" key="5">
    <source>
        <dbReference type="ARBA" id="ARBA00023157"/>
    </source>
</evidence>
<dbReference type="Pfam" id="PF00021">
    <property type="entry name" value="UPAR_LY6"/>
    <property type="match status" value="1"/>
</dbReference>
<dbReference type="CDD" id="cd23572">
    <property type="entry name" value="TFP_LU_ECD_PINLYP_rpt2"/>
    <property type="match status" value="1"/>
</dbReference>
<feature type="domain" description="UPAR/Ly6" evidence="6">
    <location>
        <begin position="81"/>
        <end position="139"/>
    </location>
</feature>
<name>A0AA35KP03_9SAUR</name>
<dbReference type="GO" id="GO:0019834">
    <property type="term" value="F:phospholipase A2 inhibitor activity"/>
    <property type="evidence" value="ECO:0007669"/>
    <property type="project" value="UniProtKB-KW"/>
</dbReference>
<evidence type="ECO:0000256" key="2">
    <source>
        <dbReference type="ARBA" id="ARBA00006570"/>
    </source>
</evidence>
<dbReference type="Pfam" id="PF02988">
    <property type="entry name" value="PLA2_inh"/>
    <property type="match status" value="1"/>
</dbReference>
<reference evidence="8" key="1">
    <citation type="submission" date="2022-12" db="EMBL/GenBank/DDBJ databases">
        <authorList>
            <person name="Alioto T."/>
            <person name="Alioto T."/>
            <person name="Gomez Garrido J."/>
        </authorList>
    </citation>
    <scope>NUCLEOTIDE SEQUENCE</scope>
</reference>
<comment type="similarity">
    <text evidence="2">Belongs to the CNF-like-inhibitor family.</text>
</comment>
<dbReference type="GO" id="GO:0005576">
    <property type="term" value="C:extracellular region"/>
    <property type="evidence" value="ECO:0007669"/>
    <property type="project" value="UniProtKB-SubCell"/>
</dbReference>
<evidence type="ECO:0000313" key="9">
    <source>
        <dbReference type="Proteomes" id="UP001178461"/>
    </source>
</evidence>
<dbReference type="EMBL" id="OX395133">
    <property type="protein sequence ID" value="CAI5781129.1"/>
    <property type="molecule type" value="Genomic_DNA"/>
</dbReference>
<evidence type="ECO:0000313" key="8">
    <source>
        <dbReference type="EMBL" id="CAI5781129.1"/>
    </source>
</evidence>
<gene>
    <name evidence="8" type="ORF">PODLI_1B037146</name>
</gene>
<keyword evidence="5" id="KW-1015">Disulfide bond</keyword>
<dbReference type="SUPFAM" id="SSF57302">
    <property type="entry name" value="Snake toxin-like"/>
    <property type="match status" value="2"/>
</dbReference>
<dbReference type="InterPro" id="IPR016054">
    <property type="entry name" value="LY6_UPA_recep-like"/>
</dbReference>
<evidence type="ECO:0000256" key="3">
    <source>
        <dbReference type="ARBA" id="ARBA00022525"/>
    </source>
</evidence>
<dbReference type="InterPro" id="IPR004126">
    <property type="entry name" value="PLipase_A2_inh_N"/>
</dbReference>
<sequence length="164" mass="17122">MENCDAGQDTCVIAYTETSLGEVTTQSVSKSCASSGVCNSPPTYMNFGQGKYIRSHITCCVGDACRAVSPQLPPALDKPNGKQCPGCYSLLPGGCETETVDCIGTEDYCLELEEKVTYGKFTFNVIMNGCASQPACAAKVGKVATAGVYTDITKAECTPAPISA</sequence>
<dbReference type="CDD" id="cd23588">
    <property type="entry name" value="TFP_LU_ECD_PLIG"/>
    <property type="match status" value="1"/>
</dbReference>
<dbReference type="InterPro" id="IPR050918">
    <property type="entry name" value="CNF-like_PLA2_Inhibitor"/>
</dbReference>
<dbReference type="PANTHER" id="PTHR20914:SF30">
    <property type="entry name" value="LY6_PLAUR DOMAIN CONTAINING 9"/>
    <property type="match status" value="1"/>
</dbReference>
<comment type="subcellular location">
    <subcellularLocation>
        <location evidence="1">Secreted</location>
    </subcellularLocation>
</comment>
<organism evidence="8 9">
    <name type="scientific">Podarcis lilfordi</name>
    <name type="common">Lilford's wall lizard</name>
    <dbReference type="NCBI Taxonomy" id="74358"/>
    <lineage>
        <taxon>Eukaryota</taxon>
        <taxon>Metazoa</taxon>
        <taxon>Chordata</taxon>
        <taxon>Craniata</taxon>
        <taxon>Vertebrata</taxon>
        <taxon>Euteleostomi</taxon>
        <taxon>Lepidosauria</taxon>
        <taxon>Squamata</taxon>
        <taxon>Bifurcata</taxon>
        <taxon>Unidentata</taxon>
        <taxon>Episquamata</taxon>
        <taxon>Laterata</taxon>
        <taxon>Lacertibaenia</taxon>
        <taxon>Lacertidae</taxon>
        <taxon>Podarcis</taxon>
    </lineage>
</organism>
<dbReference type="Proteomes" id="UP001178461">
    <property type="component" value="Chromosome 8"/>
</dbReference>
<dbReference type="PANTHER" id="PTHR20914">
    <property type="entry name" value="LY6/PLAUR DOMAIN-CONTAINING PROTEIN 8"/>
    <property type="match status" value="1"/>
</dbReference>
<protein>
    <submittedName>
        <fullName evidence="8">A2 inhibitor and Ly6 PLAUR domain-containing protein-like</fullName>
    </submittedName>
</protein>